<feature type="domain" description="DUF1266" evidence="1">
    <location>
        <begin position="257"/>
        <end position="495"/>
    </location>
</feature>
<organism evidence="2 3">
    <name type="scientific">Vagococcus fessus</name>
    <dbReference type="NCBI Taxonomy" id="120370"/>
    <lineage>
        <taxon>Bacteria</taxon>
        <taxon>Bacillati</taxon>
        <taxon>Bacillota</taxon>
        <taxon>Bacilli</taxon>
        <taxon>Lactobacillales</taxon>
        <taxon>Enterococcaceae</taxon>
        <taxon>Vagococcus</taxon>
    </lineage>
</organism>
<sequence length="519" mass="61992">MVGLMYKKKKQYKFSFYELNKNNLALDYLLMPFLKTDLDAANFSKEQQRVLLSEFNREEVDQDLLKKIEAVNLGNYTMSSYGFMVLNDTLQKNNQDTSIYFDGDQIRGLLMILARLRWFQKIGKLSDEDFDNYSTHILRKLVPHFESWQDYIIKMRYYLDENSLHFPNNNYNYLLFTNFDYISATNRRKFKKMDWLTVEPKEYHSNEKAHHYEGMKFSEEDEKALTIMAIYTAWSKKAPYYLYPRTAAQYTESLAVLTEGWNIHSRDELLKTTNQLVEGRIHYETMNTKDSYISSTDMKKYIATLKYGRSEKWEFESEIERFQFEKEYQKVLTAFNEAHIQIDTIPTENYLGVQRIADMFYLMASAERILKCLLHHEKLSVIDMMELGLLEGGFNYLDKLNSTRQASKIKSVSFNELPNIKAWELCRAGNIMLHGYLVGFVELEEFFDRLSNEILPIVREEFEDWDQYLISFLTGRFLWDAEVTLNSFDEFYDRIDRYIYNSEDQVLFNIWEKYPLSEL</sequence>
<gene>
    <name evidence="2" type="ORF">CBF31_04515</name>
</gene>
<dbReference type="Proteomes" id="UP000287101">
    <property type="component" value="Unassembled WGS sequence"/>
</dbReference>
<evidence type="ECO:0000313" key="3">
    <source>
        <dbReference type="Proteomes" id="UP000287101"/>
    </source>
</evidence>
<reference evidence="2 3" key="1">
    <citation type="submission" date="2017-05" db="EMBL/GenBank/DDBJ databases">
        <title>Vagococcus spp. assemblies.</title>
        <authorList>
            <person name="Gulvik C.A."/>
        </authorList>
    </citation>
    <scope>NUCLEOTIDE SEQUENCE [LARGE SCALE GENOMIC DNA]</scope>
    <source>
        <strain evidence="2 3">CCUG 41755</strain>
    </source>
</reference>
<protein>
    <recommendedName>
        <fullName evidence="1">DUF1266 domain-containing protein</fullName>
    </recommendedName>
</protein>
<keyword evidence="3" id="KW-1185">Reference proteome</keyword>
<dbReference type="Pfam" id="PF06889">
    <property type="entry name" value="DUF1266"/>
    <property type="match status" value="1"/>
</dbReference>
<dbReference type="OrthoDB" id="6820768at2"/>
<dbReference type="EMBL" id="NGJY01000002">
    <property type="protein sequence ID" value="RSU02994.1"/>
    <property type="molecule type" value="Genomic_DNA"/>
</dbReference>
<comment type="caution">
    <text evidence="2">The sequence shown here is derived from an EMBL/GenBank/DDBJ whole genome shotgun (WGS) entry which is preliminary data.</text>
</comment>
<evidence type="ECO:0000313" key="2">
    <source>
        <dbReference type="EMBL" id="RSU02994.1"/>
    </source>
</evidence>
<evidence type="ECO:0000259" key="1">
    <source>
        <dbReference type="Pfam" id="PF06889"/>
    </source>
</evidence>
<name>A0A430A7E6_9ENTE</name>
<accession>A0A430A7E6</accession>
<dbReference type="InterPro" id="IPR009677">
    <property type="entry name" value="DUF1266"/>
</dbReference>
<dbReference type="AlphaFoldDB" id="A0A430A7E6"/>
<proteinExistence type="predicted"/>